<dbReference type="GO" id="GO:0005737">
    <property type="term" value="C:cytoplasm"/>
    <property type="evidence" value="ECO:0007669"/>
    <property type="project" value="UniProtKB-SubCell"/>
</dbReference>
<dbReference type="OrthoDB" id="1658288at2759"/>
<keyword evidence="4" id="KW-0802">TPR repeat</keyword>
<dbReference type="Gene3D" id="1.25.40.10">
    <property type="entry name" value="Tetratricopeptide repeat domain"/>
    <property type="match status" value="1"/>
</dbReference>
<reference evidence="5 6" key="1">
    <citation type="submission" date="2016-05" db="EMBL/GenBank/DDBJ databases">
        <title>A degradative enzymes factory behind the ericoid mycorrhizal symbiosis.</title>
        <authorList>
            <consortium name="DOE Joint Genome Institute"/>
            <person name="Martino E."/>
            <person name="Morin E."/>
            <person name="Grelet G."/>
            <person name="Kuo A."/>
            <person name="Kohler A."/>
            <person name="Daghino S."/>
            <person name="Barry K."/>
            <person name="Choi C."/>
            <person name="Cichocki N."/>
            <person name="Clum A."/>
            <person name="Copeland A."/>
            <person name="Hainaut M."/>
            <person name="Haridas S."/>
            <person name="Labutti K."/>
            <person name="Lindquist E."/>
            <person name="Lipzen A."/>
            <person name="Khouja H.-R."/>
            <person name="Murat C."/>
            <person name="Ohm R."/>
            <person name="Olson A."/>
            <person name="Spatafora J."/>
            <person name="Veneault-Fourrey C."/>
            <person name="Henrissat B."/>
            <person name="Grigoriev I."/>
            <person name="Martin F."/>
            <person name="Perotto S."/>
        </authorList>
    </citation>
    <scope>NUCLEOTIDE SEQUENCE [LARGE SCALE GENOMIC DNA]</scope>
    <source>
        <strain evidence="5 6">UAMH 7357</strain>
    </source>
</reference>
<keyword evidence="2" id="KW-0963">Cytoplasm</keyword>
<dbReference type="EMBL" id="KZ613484">
    <property type="protein sequence ID" value="PMD20712.1"/>
    <property type="molecule type" value="Genomic_DNA"/>
</dbReference>
<dbReference type="GO" id="GO:0007018">
    <property type="term" value="P:microtubule-based movement"/>
    <property type="evidence" value="ECO:0007669"/>
    <property type="project" value="TreeGrafter"/>
</dbReference>
<comment type="subcellular location">
    <subcellularLocation>
        <location evidence="1">Cytoplasm</location>
    </subcellularLocation>
</comment>
<dbReference type="Pfam" id="PF13374">
    <property type="entry name" value="TPR_10"/>
    <property type="match status" value="1"/>
</dbReference>
<keyword evidence="3" id="KW-0677">Repeat</keyword>
<dbReference type="InterPro" id="IPR011990">
    <property type="entry name" value="TPR-like_helical_dom_sf"/>
</dbReference>
<dbReference type="PANTHER" id="PTHR45783:SF3">
    <property type="entry name" value="KINESIN LIGHT CHAIN"/>
    <property type="match status" value="1"/>
</dbReference>
<evidence type="ECO:0000256" key="4">
    <source>
        <dbReference type="ARBA" id="ARBA00022803"/>
    </source>
</evidence>
<feature type="non-terminal residue" evidence="5">
    <location>
        <position position="144"/>
    </location>
</feature>
<name>A0A2J6Q349_9HELO</name>
<evidence type="ECO:0008006" key="7">
    <source>
        <dbReference type="Google" id="ProtNLM"/>
    </source>
</evidence>
<proteinExistence type="predicted"/>
<keyword evidence="6" id="KW-1185">Reference proteome</keyword>
<evidence type="ECO:0000313" key="5">
    <source>
        <dbReference type="EMBL" id="PMD20712.1"/>
    </source>
</evidence>
<dbReference type="InterPro" id="IPR002151">
    <property type="entry name" value="Kinesin_light"/>
</dbReference>
<dbReference type="AlphaFoldDB" id="A0A2J6Q349"/>
<organism evidence="5 6">
    <name type="scientific">Hyaloscypha hepaticicola</name>
    <dbReference type="NCBI Taxonomy" id="2082293"/>
    <lineage>
        <taxon>Eukaryota</taxon>
        <taxon>Fungi</taxon>
        <taxon>Dikarya</taxon>
        <taxon>Ascomycota</taxon>
        <taxon>Pezizomycotina</taxon>
        <taxon>Leotiomycetes</taxon>
        <taxon>Helotiales</taxon>
        <taxon>Hyaloscyphaceae</taxon>
        <taxon>Hyaloscypha</taxon>
    </lineage>
</organism>
<dbReference type="GO" id="GO:0019894">
    <property type="term" value="F:kinesin binding"/>
    <property type="evidence" value="ECO:0007669"/>
    <property type="project" value="TreeGrafter"/>
</dbReference>
<accession>A0A2J6Q349</accession>
<dbReference type="GO" id="GO:0005871">
    <property type="term" value="C:kinesin complex"/>
    <property type="evidence" value="ECO:0007669"/>
    <property type="project" value="InterPro"/>
</dbReference>
<protein>
    <recommendedName>
        <fullName evidence="7">Kinesin light chain</fullName>
    </recommendedName>
</protein>
<evidence type="ECO:0000256" key="2">
    <source>
        <dbReference type="ARBA" id="ARBA00022490"/>
    </source>
</evidence>
<dbReference type="PANTHER" id="PTHR45783">
    <property type="entry name" value="KINESIN LIGHT CHAIN"/>
    <property type="match status" value="1"/>
</dbReference>
<evidence type="ECO:0000313" key="6">
    <source>
        <dbReference type="Proteomes" id="UP000235672"/>
    </source>
</evidence>
<dbReference type="STRING" id="1745343.A0A2J6Q349"/>
<dbReference type="Proteomes" id="UP000235672">
    <property type="component" value="Unassembled WGS sequence"/>
</dbReference>
<evidence type="ECO:0000256" key="1">
    <source>
        <dbReference type="ARBA" id="ARBA00004496"/>
    </source>
</evidence>
<evidence type="ECO:0000256" key="3">
    <source>
        <dbReference type="ARBA" id="ARBA00022737"/>
    </source>
</evidence>
<gene>
    <name evidence="5" type="ORF">NA56DRAFT_573671</name>
</gene>
<sequence>MAYSRAQKHDRSWIHNVAINLEEALYDQGKMAEREALCRKMVSESTEEYGGEHERTLGWLQSLSSSLREQDKYMEAEAVMRKVWEIRKRTLGENHRKTLKSARRLSLCIEDGGESEALCRQILDRRENHLGRNDADTVESYEDL</sequence>